<accession>A0A0B7IEH1</accession>
<protein>
    <submittedName>
        <fullName evidence="1">Uncharacterized protein</fullName>
    </submittedName>
</protein>
<evidence type="ECO:0000313" key="2">
    <source>
        <dbReference type="Proteomes" id="UP000243136"/>
    </source>
</evidence>
<sequence>MEHKEIKFRIICNEKKYLEDILEWYNNTYDTNFEITNMIYDEVNFVDIKSTKFTIEDIFNIGYQFGVEEQRLRQKGEIDW</sequence>
<reference evidence="2" key="1">
    <citation type="submission" date="2017-06" db="EMBL/GenBank/DDBJ databases">
        <title>Capnocytophaga spp. assemblies.</title>
        <authorList>
            <person name="Gulvik C.A."/>
        </authorList>
    </citation>
    <scope>NUCLEOTIDE SEQUENCE [LARGE SCALE GENOMIC DNA]</scope>
    <source>
        <strain evidence="2">H5594</strain>
    </source>
</reference>
<evidence type="ECO:0000313" key="1">
    <source>
        <dbReference type="EMBL" id="ATA91583.1"/>
    </source>
</evidence>
<dbReference type="EMBL" id="CP022388">
    <property type="protein sequence ID" value="ATA91583.1"/>
    <property type="molecule type" value="Genomic_DNA"/>
</dbReference>
<organism evidence="1 2">
    <name type="scientific">Capnocytophaga canimorsus</name>
    <dbReference type="NCBI Taxonomy" id="28188"/>
    <lineage>
        <taxon>Bacteria</taxon>
        <taxon>Pseudomonadati</taxon>
        <taxon>Bacteroidota</taxon>
        <taxon>Flavobacteriia</taxon>
        <taxon>Flavobacteriales</taxon>
        <taxon>Flavobacteriaceae</taxon>
        <taxon>Capnocytophaga</taxon>
    </lineage>
</organism>
<dbReference type="AlphaFoldDB" id="A0A0B7IEH1"/>
<dbReference type="RefSeq" id="WP_013998004.1">
    <property type="nucleotide sequence ID" value="NZ_BOQJ01000004.1"/>
</dbReference>
<gene>
    <name evidence="1" type="ORF">CGC56_05005</name>
</gene>
<name>A0A0B7IEH1_9FLAO</name>
<dbReference type="Proteomes" id="UP000243136">
    <property type="component" value="Chromosome"/>
</dbReference>
<proteinExistence type="predicted"/>